<protein>
    <recommendedName>
        <fullName evidence="2">Nuclear transport factor 2 domain-containing protein</fullName>
    </recommendedName>
</protein>
<accession>A0A166CE39</accession>
<organism evidence="3 4">
    <name type="scientific">Athelia psychrophila</name>
    <dbReference type="NCBI Taxonomy" id="1759441"/>
    <lineage>
        <taxon>Eukaryota</taxon>
        <taxon>Fungi</taxon>
        <taxon>Dikarya</taxon>
        <taxon>Basidiomycota</taxon>
        <taxon>Agaricomycotina</taxon>
        <taxon>Agaricomycetes</taxon>
        <taxon>Agaricomycetidae</taxon>
        <taxon>Atheliales</taxon>
        <taxon>Atheliaceae</taxon>
        <taxon>Athelia</taxon>
    </lineage>
</organism>
<feature type="region of interest" description="Disordered" evidence="1">
    <location>
        <begin position="1"/>
        <end position="37"/>
    </location>
</feature>
<dbReference type="InterPro" id="IPR032710">
    <property type="entry name" value="NTF2-like_dom_sf"/>
</dbReference>
<dbReference type="EMBL" id="KV417631">
    <property type="protein sequence ID" value="KZP13569.1"/>
    <property type="molecule type" value="Genomic_DNA"/>
</dbReference>
<dbReference type="Gene3D" id="3.10.450.50">
    <property type="match status" value="1"/>
</dbReference>
<feature type="compositionally biased region" description="Basic residues" evidence="1">
    <location>
        <begin position="1"/>
        <end position="10"/>
    </location>
</feature>
<evidence type="ECO:0000313" key="4">
    <source>
        <dbReference type="Proteomes" id="UP000076532"/>
    </source>
</evidence>
<dbReference type="Pfam" id="PF22602">
    <property type="entry name" value="NXF_NTF2"/>
    <property type="match status" value="1"/>
</dbReference>
<proteinExistence type="predicted"/>
<feature type="domain" description="Nuclear transport factor 2" evidence="2">
    <location>
        <begin position="236"/>
        <end position="399"/>
    </location>
</feature>
<dbReference type="OrthoDB" id="3265156at2759"/>
<dbReference type="Proteomes" id="UP000076532">
    <property type="component" value="Unassembled WGS sequence"/>
</dbReference>
<name>A0A166CE39_9AGAM</name>
<keyword evidence="4" id="KW-1185">Reference proteome</keyword>
<dbReference type="AlphaFoldDB" id="A0A166CE39"/>
<dbReference type="InterPro" id="IPR002075">
    <property type="entry name" value="NTF2_dom"/>
</dbReference>
<feature type="compositionally biased region" description="Polar residues" evidence="1">
    <location>
        <begin position="162"/>
        <end position="185"/>
    </location>
</feature>
<feature type="region of interest" description="Disordered" evidence="1">
    <location>
        <begin position="127"/>
        <end position="214"/>
    </location>
</feature>
<evidence type="ECO:0000256" key="1">
    <source>
        <dbReference type="SAM" id="MobiDB-lite"/>
    </source>
</evidence>
<sequence>MDVSAPKRRKGETSLSGLPQPKRIKKEEPDSPPLLPQRLLVTSGSRRYADVPADCRKALPGFKRARETWSKKEAEVLKAMGLKPVRTFIREDGLVIDWTSSVPVWNDTLQRAGPDDLAAAMNRASETIPPPRLKFPKTEKPTAPASTLPVISPARPKPHVHLSTNTPAPRRSVTPSVSESASGQLEQPGPAKKRRVTEVASLDDIPRAAPPSLSTDEDYVYFDADADAEELYEEALKFLQRFIGTFDEDRSDLASAYSCTAMFSYRLHEPLRSDADSTATGAEKFASRPASRNPPDSNMHAALAVKQSRLDIVSALLSFSSKYKFLVDGKTNVLYDMQYLEDKQGLLLICYAEITDQQEEHRLSLDQSFVLRRKEDDREDSAIAGLWPVVAVNHQLTVRDLAQFPAQISGSQHPVNLLQDG</sequence>
<evidence type="ECO:0000313" key="3">
    <source>
        <dbReference type="EMBL" id="KZP13569.1"/>
    </source>
</evidence>
<feature type="region of interest" description="Disordered" evidence="1">
    <location>
        <begin position="276"/>
        <end position="298"/>
    </location>
</feature>
<dbReference type="SUPFAM" id="SSF54427">
    <property type="entry name" value="NTF2-like"/>
    <property type="match status" value="1"/>
</dbReference>
<evidence type="ECO:0000259" key="2">
    <source>
        <dbReference type="Pfam" id="PF22602"/>
    </source>
</evidence>
<gene>
    <name evidence="3" type="ORF">FIBSPDRAFT_1049366</name>
</gene>
<reference evidence="3 4" key="1">
    <citation type="journal article" date="2016" name="Mol. Biol. Evol.">
        <title>Comparative Genomics of Early-Diverging Mushroom-Forming Fungi Provides Insights into the Origins of Lignocellulose Decay Capabilities.</title>
        <authorList>
            <person name="Nagy L.G."/>
            <person name="Riley R."/>
            <person name="Tritt A."/>
            <person name="Adam C."/>
            <person name="Daum C."/>
            <person name="Floudas D."/>
            <person name="Sun H."/>
            <person name="Yadav J.S."/>
            <person name="Pangilinan J."/>
            <person name="Larsson K.H."/>
            <person name="Matsuura K."/>
            <person name="Barry K."/>
            <person name="Labutti K."/>
            <person name="Kuo R."/>
            <person name="Ohm R.A."/>
            <person name="Bhattacharya S.S."/>
            <person name="Shirouzu T."/>
            <person name="Yoshinaga Y."/>
            <person name="Martin F.M."/>
            <person name="Grigoriev I.V."/>
            <person name="Hibbett D.S."/>
        </authorList>
    </citation>
    <scope>NUCLEOTIDE SEQUENCE [LARGE SCALE GENOMIC DNA]</scope>
    <source>
        <strain evidence="3 4">CBS 109695</strain>
    </source>
</reference>